<keyword evidence="7" id="KW-1185">Reference proteome</keyword>
<accession>A0ABQ0A9M8</accession>
<comment type="caution">
    <text evidence="6">The sequence shown here is derived from an EMBL/GenBank/DDBJ whole genome shotgun (WGS) entry which is preliminary data.</text>
</comment>
<evidence type="ECO:0000256" key="1">
    <source>
        <dbReference type="ARBA" id="ARBA00022714"/>
    </source>
</evidence>
<proteinExistence type="predicted"/>
<organism evidence="6 7">
    <name type="scientific">Sessilibacter corallicola</name>
    <dbReference type="NCBI Taxonomy" id="2904075"/>
    <lineage>
        <taxon>Bacteria</taxon>
        <taxon>Pseudomonadati</taxon>
        <taxon>Pseudomonadota</taxon>
        <taxon>Gammaproteobacteria</taxon>
        <taxon>Cellvibrionales</taxon>
        <taxon>Cellvibrionaceae</taxon>
        <taxon>Sessilibacter</taxon>
    </lineage>
</organism>
<reference evidence="6 7" key="1">
    <citation type="submission" date="2024-04" db="EMBL/GenBank/DDBJ databases">
        <title>Draft genome sequence of Sessilibacter corallicola NBRC 116591.</title>
        <authorList>
            <person name="Miyakawa T."/>
            <person name="Kusuya Y."/>
            <person name="Miura T."/>
        </authorList>
    </citation>
    <scope>NUCLEOTIDE SEQUENCE [LARGE SCALE GENOMIC DNA]</scope>
    <source>
        <strain evidence="6 7">KU-00831-HH</strain>
    </source>
</reference>
<evidence type="ECO:0000256" key="3">
    <source>
        <dbReference type="ARBA" id="ARBA00023004"/>
    </source>
</evidence>
<evidence type="ECO:0000256" key="4">
    <source>
        <dbReference type="ARBA" id="ARBA00023014"/>
    </source>
</evidence>
<keyword evidence="3" id="KW-0408">Iron</keyword>
<dbReference type="Pfam" id="PF00355">
    <property type="entry name" value="Rieske"/>
    <property type="match status" value="1"/>
</dbReference>
<dbReference type="InterPro" id="IPR036922">
    <property type="entry name" value="Rieske_2Fe-2S_sf"/>
</dbReference>
<dbReference type="EMBL" id="BAABWN010000006">
    <property type="protein sequence ID" value="GAA6168364.1"/>
    <property type="molecule type" value="Genomic_DNA"/>
</dbReference>
<feature type="domain" description="Rieske" evidence="5">
    <location>
        <begin position="19"/>
        <end position="73"/>
    </location>
</feature>
<sequence length="79" mass="8952">MNNTKSDYKEKGDFTIQIDNKSYKISKFCPHRAGRLDHGNVNIKKRTVTCPLHRSVFCLDTGKQIAGPKCGNLFIKIDP</sequence>
<name>A0ABQ0A9M8_9GAMM</name>
<dbReference type="PROSITE" id="PS51296">
    <property type="entry name" value="RIESKE"/>
    <property type="match status" value="1"/>
</dbReference>
<dbReference type="Proteomes" id="UP001465153">
    <property type="component" value="Unassembled WGS sequence"/>
</dbReference>
<protein>
    <submittedName>
        <fullName evidence="6">Rieske 2Fe-2S domain-containing protein</fullName>
    </submittedName>
</protein>
<dbReference type="SUPFAM" id="SSF50022">
    <property type="entry name" value="ISP domain"/>
    <property type="match status" value="1"/>
</dbReference>
<dbReference type="RefSeq" id="WP_353303044.1">
    <property type="nucleotide sequence ID" value="NZ_BAABWN010000006.1"/>
</dbReference>
<evidence type="ECO:0000259" key="5">
    <source>
        <dbReference type="PROSITE" id="PS51296"/>
    </source>
</evidence>
<dbReference type="InterPro" id="IPR017941">
    <property type="entry name" value="Rieske_2Fe-2S"/>
</dbReference>
<keyword evidence="4" id="KW-0411">Iron-sulfur</keyword>
<evidence type="ECO:0000256" key="2">
    <source>
        <dbReference type="ARBA" id="ARBA00022723"/>
    </source>
</evidence>
<dbReference type="Gene3D" id="2.102.10.10">
    <property type="entry name" value="Rieske [2Fe-2S] iron-sulphur domain"/>
    <property type="match status" value="1"/>
</dbReference>
<evidence type="ECO:0000313" key="7">
    <source>
        <dbReference type="Proteomes" id="UP001465153"/>
    </source>
</evidence>
<keyword evidence="2" id="KW-0479">Metal-binding</keyword>
<keyword evidence="1" id="KW-0001">2Fe-2S</keyword>
<evidence type="ECO:0000313" key="6">
    <source>
        <dbReference type="EMBL" id="GAA6168364.1"/>
    </source>
</evidence>
<gene>
    <name evidence="6" type="ORF">NBRC116591_21750</name>
</gene>